<dbReference type="GO" id="GO:0015074">
    <property type="term" value="P:DNA integration"/>
    <property type="evidence" value="ECO:0007669"/>
    <property type="project" value="InterPro"/>
</dbReference>
<keyword evidence="2" id="KW-0548">Nucleotidyltransferase</keyword>
<dbReference type="PANTHER" id="PTHR37984">
    <property type="entry name" value="PROTEIN CBG26694"/>
    <property type="match status" value="1"/>
</dbReference>
<evidence type="ECO:0000313" key="10">
    <source>
        <dbReference type="Proteomes" id="UP000887159"/>
    </source>
</evidence>
<dbReference type="PROSITE" id="PS50994">
    <property type="entry name" value="INTEGRASE"/>
    <property type="match status" value="1"/>
</dbReference>
<dbReference type="InterPro" id="IPR036397">
    <property type="entry name" value="RNaseH_sf"/>
</dbReference>
<dbReference type="Pfam" id="PF17917">
    <property type="entry name" value="RT_RNaseH"/>
    <property type="match status" value="1"/>
</dbReference>
<evidence type="ECO:0000256" key="1">
    <source>
        <dbReference type="ARBA" id="ARBA00022679"/>
    </source>
</evidence>
<dbReference type="GO" id="GO:0003676">
    <property type="term" value="F:nucleic acid binding"/>
    <property type="evidence" value="ECO:0007669"/>
    <property type="project" value="InterPro"/>
</dbReference>
<accession>A0A8X6W7L5</accession>
<evidence type="ECO:0000259" key="8">
    <source>
        <dbReference type="PROSITE" id="PS50994"/>
    </source>
</evidence>
<proteinExistence type="predicted"/>
<dbReference type="EMBL" id="BMAU01021389">
    <property type="protein sequence ID" value="GFY29765.1"/>
    <property type="molecule type" value="Genomic_DNA"/>
</dbReference>
<evidence type="ECO:0000256" key="4">
    <source>
        <dbReference type="ARBA" id="ARBA00022759"/>
    </source>
</evidence>
<dbReference type="CDD" id="cd09274">
    <property type="entry name" value="RNase_HI_RT_Ty3"/>
    <property type="match status" value="1"/>
</dbReference>
<keyword evidence="4" id="KW-0255">Endonuclease</keyword>
<dbReference type="InterPro" id="IPR043128">
    <property type="entry name" value="Rev_trsase/Diguanyl_cyclase"/>
</dbReference>
<evidence type="ECO:0000313" key="9">
    <source>
        <dbReference type="EMBL" id="GFY29765.1"/>
    </source>
</evidence>
<evidence type="ECO:0000259" key="7">
    <source>
        <dbReference type="PROSITE" id="PS50878"/>
    </source>
</evidence>
<dbReference type="SUPFAM" id="SSF53098">
    <property type="entry name" value="Ribonuclease H-like"/>
    <property type="match status" value="1"/>
</dbReference>
<dbReference type="InterPro" id="IPR041373">
    <property type="entry name" value="RT_RNaseH"/>
</dbReference>
<feature type="domain" description="Integrase catalytic" evidence="8">
    <location>
        <begin position="394"/>
        <end position="561"/>
    </location>
</feature>
<dbReference type="Gene3D" id="3.30.420.10">
    <property type="entry name" value="Ribonuclease H-like superfamily/Ribonuclease H"/>
    <property type="match status" value="1"/>
</dbReference>
<dbReference type="InterPro" id="IPR012337">
    <property type="entry name" value="RNaseH-like_sf"/>
</dbReference>
<dbReference type="GO" id="GO:0003964">
    <property type="term" value="F:RNA-directed DNA polymerase activity"/>
    <property type="evidence" value="ECO:0007669"/>
    <property type="project" value="UniProtKB-KW"/>
</dbReference>
<keyword evidence="5" id="KW-0378">Hydrolase</keyword>
<dbReference type="GO" id="GO:0004519">
    <property type="term" value="F:endonuclease activity"/>
    <property type="evidence" value="ECO:0007669"/>
    <property type="project" value="UniProtKB-KW"/>
</dbReference>
<keyword evidence="3" id="KW-0540">Nuclease</keyword>
<evidence type="ECO:0000256" key="6">
    <source>
        <dbReference type="ARBA" id="ARBA00022918"/>
    </source>
</evidence>
<dbReference type="GO" id="GO:0042575">
    <property type="term" value="C:DNA polymerase complex"/>
    <property type="evidence" value="ECO:0007669"/>
    <property type="project" value="UniProtKB-ARBA"/>
</dbReference>
<feature type="domain" description="Reverse transcriptase" evidence="7">
    <location>
        <begin position="1"/>
        <end position="214"/>
    </location>
</feature>
<reference evidence="9" key="1">
    <citation type="submission" date="2020-08" db="EMBL/GenBank/DDBJ databases">
        <title>Multicomponent nature underlies the extraordinary mechanical properties of spider dragline silk.</title>
        <authorList>
            <person name="Kono N."/>
            <person name="Nakamura H."/>
            <person name="Mori M."/>
            <person name="Yoshida Y."/>
            <person name="Ohtoshi R."/>
            <person name="Malay A.D."/>
            <person name="Moran D.A.P."/>
            <person name="Tomita M."/>
            <person name="Numata K."/>
            <person name="Arakawa K."/>
        </authorList>
    </citation>
    <scope>NUCLEOTIDE SEQUENCE</scope>
</reference>
<dbReference type="Pfam" id="PF00665">
    <property type="entry name" value="rve"/>
    <property type="match status" value="1"/>
</dbReference>
<dbReference type="InterPro" id="IPR001584">
    <property type="entry name" value="Integrase_cat-core"/>
</dbReference>
<dbReference type="InterPro" id="IPR043502">
    <property type="entry name" value="DNA/RNA_pol_sf"/>
</dbReference>
<sequence>MPDYIRIILHLPLPFNFNLVISVPDVVLQVQKLLQEGVIEPSNSPWRAQAFVIRGENYKPRMVVDYSQTINKYTLLDAYTLPKIEEVILKISKNKVFSKIDLQSAYHQIPIQDSERHYTAFEACGKLYQFLRVPFGVTNGVACFQRVIDKIIEDEGLTLTYPFIDDVTVCGKDQKEHDDNLKKFMTVAKKYNLTLNEDKCTYSSNSVHLLGYIIQDGIIKPDPERLKPLRDMPVPKDSSALQHDVANAALATIEDDIPFRVETDSSDFAIGATLSQAGRPVAFFSRTLHASELRHSSPEKEAYAIVESLRHWRHFLMGKHFEVFTDQQAVAFVFNLRHGSKIKNEKLIRWRLELASFKFDIIYRPGKQNVIADTLSRITGAITPRVDLYNLHNSLCHPGVTRMHHWVRCKNLPFSLEDIKKVTNSCLICNELKPRFPFAIPYSDISAKTVILHLKNIFSIFGMPSFIHSDRGSSFMSHELKSFLTSQGIATSRTTPYNPAGNGQVERYNGIIWKTIQLALRSNSMKTEQWEGVIQTALHSIRSLLCTATNATPHERMFSHPRRSHNGCSIPTWLTKPGPVLMKNQMRANKYEPIVQEVELIEANPDYAHVKLGDGRETTVSTRHLAPRGETTRSEDNKGAEENVQAYPNLQPINSDSFITLEDSTEQNMNTVALRTTSRHRQPPAYLKDYIRD</sequence>
<dbReference type="AlphaFoldDB" id="A0A8X6W7L5"/>
<dbReference type="SUPFAM" id="SSF56672">
    <property type="entry name" value="DNA/RNA polymerases"/>
    <property type="match status" value="1"/>
</dbReference>
<dbReference type="Gene3D" id="3.10.10.10">
    <property type="entry name" value="HIV Type 1 Reverse Transcriptase, subunit A, domain 1"/>
    <property type="match status" value="1"/>
</dbReference>
<dbReference type="InterPro" id="IPR000477">
    <property type="entry name" value="RT_dom"/>
</dbReference>
<dbReference type="Pfam" id="PF00078">
    <property type="entry name" value="RVT_1"/>
    <property type="match status" value="1"/>
</dbReference>
<dbReference type="CDD" id="cd01647">
    <property type="entry name" value="RT_LTR"/>
    <property type="match status" value="1"/>
</dbReference>
<keyword evidence="6" id="KW-0695">RNA-directed DNA polymerase</keyword>
<evidence type="ECO:0000256" key="3">
    <source>
        <dbReference type="ARBA" id="ARBA00022722"/>
    </source>
</evidence>
<evidence type="ECO:0000256" key="2">
    <source>
        <dbReference type="ARBA" id="ARBA00022695"/>
    </source>
</evidence>
<keyword evidence="10" id="KW-1185">Reference proteome</keyword>
<gene>
    <name evidence="9" type="primary">pol</name>
    <name evidence="9" type="ORF">TNCV_1813421</name>
</gene>
<organism evidence="9 10">
    <name type="scientific">Trichonephila clavipes</name>
    <name type="common">Golden silk orbweaver</name>
    <name type="synonym">Nephila clavipes</name>
    <dbReference type="NCBI Taxonomy" id="2585209"/>
    <lineage>
        <taxon>Eukaryota</taxon>
        <taxon>Metazoa</taxon>
        <taxon>Ecdysozoa</taxon>
        <taxon>Arthropoda</taxon>
        <taxon>Chelicerata</taxon>
        <taxon>Arachnida</taxon>
        <taxon>Araneae</taxon>
        <taxon>Araneomorphae</taxon>
        <taxon>Entelegynae</taxon>
        <taxon>Araneoidea</taxon>
        <taxon>Nephilidae</taxon>
        <taxon>Trichonephila</taxon>
    </lineage>
</organism>
<name>A0A8X6W7L5_TRICX</name>
<comment type="caution">
    <text evidence="9">The sequence shown here is derived from an EMBL/GenBank/DDBJ whole genome shotgun (WGS) entry which is preliminary data.</text>
</comment>
<dbReference type="GO" id="GO:0016787">
    <property type="term" value="F:hydrolase activity"/>
    <property type="evidence" value="ECO:0007669"/>
    <property type="project" value="UniProtKB-KW"/>
</dbReference>
<protein>
    <submittedName>
        <fullName evidence="9">Retrovirus-related Pol polyprotein from transposon 17.6</fullName>
    </submittedName>
</protein>
<evidence type="ECO:0000256" key="5">
    <source>
        <dbReference type="ARBA" id="ARBA00022801"/>
    </source>
</evidence>
<keyword evidence="1" id="KW-0808">Transferase</keyword>
<dbReference type="Gene3D" id="3.30.70.270">
    <property type="match status" value="1"/>
</dbReference>
<dbReference type="PANTHER" id="PTHR37984:SF15">
    <property type="entry name" value="INTEGRASE CATALYTIC DOMAIN-CONTAINING PROTEIN"/>
    <property type="match status" value="1"/>
</dbReference>
<dbReference type="Proteomes" id="UP000887159">
    <property type="component" value="Unassembled WGS sequence"/>
</dbReference>
<dbReference type="PROSITE" id="PS50878">
    <property type="entry name" value="RT_POL"/>
    <property type="match status" value="1"/>
</dbReference>
<dbReference type="InterPro" id="IPR050951">
    <property type="entry name" value="Retrovirus_Pol_polyprotein"/>
</dbReference>